<sequence length="387" mass="41951">MVYTTPCRTGLGFDIVALLTFGKLAMTMKIAVLGPRRSGKTTIANILGEVPIIHLEGAGGEAKYAPTCGVRILDIETDEGVAVELWDVSGDVGDFDACYRTVQHGCDGVILVYDPNERAQVKEVDNMCCNYCNGEFVGDRIFIIIVVVVIAYRKYVQKHFVTDDDGMGLEQCMVLQTPRLNSSDEQMKTLQAVPTSMEKIGTITSIARVEEMEPDKLLHFDVGGFSERDAQAAATVNPTLPLKALDSPTSSIPSPVAPHTMVLEAGSSVPTKQVLTLDEELLPPSAPSCRMVRVKLTKTIPGDKFGFVNQAPLLGAGVTGGPTCLEIVTIVKGQLLDKWNKIHAGESRVTEGSYITMVNGVKLDLKEMREALKTDSVDMEVYVPIQT</sequence>
<dbReference type="AlphaFoldDB" id="C5KG52"/>
<organism evidence="2">
    <name type="scientific">Perkinsus marinus (strain ATCC 50983 / TXsc)</name>
    <dbReference type="NCBI Taxonomy" id="423536"/>
    <lineage>
        <taxon>Eukaryota</taxon>
        <taxon>Sar</taxon>
        <taxon>Alveolata</taxon>
        <taxon>Perkinsozoa</taxon>
        <taxon>Perkinsea</taxon>
        <taxon>Perkinsida</taxon>
        <taxon>Perkinsidae</taxon>
        <taxon>Perkinsus</taxon>
    </lineage>
</organism>
<dbReference type="InterPro" id="IPR027417">
    <property type="entry name" value="P-loop_NTPase"/>
</dbReference>
<dbReference type="OrthoDB" id="275177at2759"/>
<protein>
    <submittedName>
        <fullName evidence="1">Uncharacterized protein</fullName>
    </submittedName>
</protein>
<name>C5KG52_PERM5</name>
<dbReference type="Gene3D" id="3.40.50.300">
    <property type="entry name" value="P-loop containing nucleotide triphosphate hydrolases"/>
    <property type="match status" value="1"/>
</dbReference>
<dbReference type="Proteomes" id="UP000007800">
    <property type="component" value="Unassembled WGS sequence"/>
</dbReference>
<dbReference type="SUPFAM" id="SSF52540">
    <property type="entry name" value="P-loop containing nucleoside triphosphate hydrolases"/>
    <property type="match status" value="1"/>
</dbReference>
<dbReference type="CDD" id="cd00882">
    <property type="entry name" value="Ras_like_GTPase"/>
    <property type="match status" value="1"/>
</dbReference>
<accession>C5KG52</accession>
<keyword evidence="2" id="KW-1185">Reference proteome</keyword>
<evidence type="ECO:0000313" key="2">
    <source>
        <dbReference type="Proteomes" id="UP000007800"/>
    </source>
</evidence>
<evidence type="ECO:0000313" key="1">
    <source>
        <dbReference type="EMBL" id="EER16408.1"/>
    </source>
</evidence>
<proteinExistence type="predicted"/>
<dbReference type="RefSeq" id="XP_002784612.1">
    <property type="nucleotide sequence ID" value="XM_002784566.1"/>
</dbReference>
<dbReference type="GeneID" id="9063483"/>
<gene>
    <name evidence="1" type="ORF">Pmar_PMAR021004</name>
</gene>
<dbReference type="EMBL" id="GG672918">
    <property type="protein sequence ID" value="EER16408.1"/>
    <property type="molecule type" value="Genomic_DNA"/>
</dbReference>
<reference evidence="1 2" key="1">
    <citation type="submission" date="2008-07" db="EMBL/GenBank/DDBJ databases">
        <authorList>
            <person name="El-Sayed N."/>
            <person name="Caler E."/>
            <person name="Inman J."/>
            <person name="Amedeo P."/>
            <person name="Hass B."/>
            <person name="Wortman J."/>
        </authorList>
    </citation>
    <scope>NUCLEOTIDE SEQUENCE [LARGE SCALE GENOMIC DNA]</scope>
    <source>
        <strain evidence="2">ATCC 50983 / TXsc</strain>
    </source>
</reference>
<dbReference type="InParanoid" id="C5KG52"/>